<keyword evidence="2" id="KW-0378">Hydrolase</keyword>
<evidence type="ECO:0000313" key="5">
    <source>
        <dbReference type="Proteomes" id="UP000295238"/>
    </source>
</evidence>
<dbReference type="AlphaFoldDB" id="A0A4R5UB00"/>
<evidence type="ECO:0000259" key="3">
    <source>
        <dbReference type="Pfam" id="PF02230"/>
    </source>
</evidence>
<evidence type="ECO:0000256" key="1">
    <source>
        <dbReference type="ARBA" id="ARBA00006499"/>
    </source>
</evidence>
<gene>
    <name evidence="4" type="ORF">E2F50_18035</name>
</gene>
<dbReference type="Proteomes" id="UP000295238">
    <property type="component" value="Unassembled WGS sequence"/>
</dbReference>
<proteinExistence type="inferred from homology"/>
<dbReference type="EMBL" id="SMTL01000005">
    <property type="protein sequence ID" value="TDK32223.1"/>
    <property type="molecule type" value="Genomic_DNA"/>
</dbReference>
<sequence length="198" mass="20989">MASNSSLVIFFHGIGASGAQLMPLASGWRPVLTHSRFAAPDAPFHHRYGHQWFRVDNNPLAADNIQAAREGFDRTVADIVEKEGFRGSQDRIAFVGVSQGAIVALDAVASGRWKVGALVSFAGLLAPMPISSAGRNTPVLLVHGQDDRTIPSIASTMAATQLRGAGFQVELQLLPRVGHTISPGGAELALQFLQKSLA</sequence>
<dbReference type="InterPro" id="IPR003140">
    <property type="entry name" value="PLipase/COase/thioEstase"/>
</dbReference>
<evidence type="ECO:0000313" key="4">
    <source>
        <dbReference type="EMBL" id="TDK32223.1"/>
    </source>
</evidence>
<dbReference type="GO" id="GO:0016787">
    <property type="term" value="F:hydrolase activity"/>
    <property type="evidence" value="ECO:0007669"/>
    <property type="project" value="UniProtKB-KW"/>
</dbReference>
<dbReference type="Pfam" id="PF02230">
    <property type="entry name" value="Abhydrolase_2"/>
    <property type="match status" value="1"/>
</dbReference>
<keyword evidence="5" id="KW-1185">Reference proteome</keyword>
<dbReference type="PANTHER" id="PTHR10655:SF17">
    <property type="entry name" value="LYSOPHOSPHOLIPASE-LIKE PROTEIN 1"/>
    <property type="match status" value="1"/>
</dbReference>
<comment type="similarity">
    <text evidence="1">Belongs to the AB hydrolase superfamily. AB hydrolase 2 family.</text>
</comment>
<organism evidence="4 5">
    <name type="scientific">Rhizobium deserti</name>
    <dbReference type="NCBI Taxonomy" id="2547961"/>
    <lineage>
        <taxon>Bacteria</taxon>
        <taxon>Pseudomonadati</taxon>
        <taxon>Pseudomonadota</taxon>
        <taxon>Alphaproteobacteria</taxon>
        <taxon>Hyphomicrobiales</taxon>
        <taxon>Rhizobiaceae</taxon>
        <taxon>Rhizobium/Agrobacterium group</taxon>
        <taxon>Rhizobium</taxon>
    </lineage>
</organism>
<dbReference type="InterPro" id="IPR050565">
    <property type="entry name" value="LYPA1-2/EST-like"/>
</dbReference>
<dbReference type="PANTHER" id="PTHR10655">
    <property type="entry name" value="LYSOPHOSPHOLIPASE-RELATED"/>
    <property type="match status" value="1"/>
</dbReference>
<dbReference type="OrthoDB" id="9801763at2"/>
<name>A0A4R5UB00_9HYPH</name>
<comment type="caution">
    <text evidence="4">The sequence shown here is derived from an EMBL/GenBank/DDBJ whole genome shotgun (WGS) entry which is preliminary data.</text>
</comment>
<dbReference type="Gene3D" id="3.40.50.1820">
    <property type="entry name" value="alpha/beta hydrolase"/>
    <property type="match status" value="1"/>
</dbReference>
<feature type="domain" description="Phospholipase/carboxylesterase/thioesterase" evidence="3">
    <location>
        <begin position="5"/>
        <end position="196"/>
    </location>
</feature>
<dbReference type="InterPro" id="IPR029058">
    <property type="entry name" value="AB_hydrolase_fold"/>
</dbReference>
<dbReference type="SUPFAM" id="SSF53474">
    <property type="entry name" value="alpha/beta-Hydrolases"/>
    <property type="match status" value="1"/>
</dbReference>
<dbReference type="RefSeq" id="WP_133317563.1">
    <property type="nucleotide sequence ID" value="NZ_SMTL01000005.1"/>
</dbReference>
<protein>
    <submittedName>
        <fullName evidence="4">Phospholipase</fullName>
    </submittedName>
</protein>
<evidence type="ECO:0000256" key="2">
    <source>
        <dbReference type="ARBA" id="ARBA00022801"/>
    </source>
</evidence>
<accession>A0A4R5UB00</accession>
<reference evidence="4 5" key="1">
    <citation type="submission" date="2019-03" db="EMBL/GenBank/DDBJ databases">
        <title>Rhizobium sp. nov., an bacterium isolated from biocrust in Mu Us Desert.</title>
        <authorList>
            <person name="Lixiong L."/>
        </authorList>
    </citation>
    <scope>NUCLEOTIDE SEQUENCE [LARGE SCALE GENOMIC DNA]</scope>
    <source>
        <strain evidence="4 5">SPY-1</strain>
    </source>
</reference>